<protein>
    <submittedName>
        <fullName evidence="1">Uncharacterized protein</fullName>
    </submittedName>
</protein>
<proteinExistence type="predicted"/>
<dbReference type="Proteomes" id="UP000727490">
    <property type="component" value="Unassembled WGS sequence"/>
</dbReference>
<keyword evidence="2" id="KW-1185">Reference proteome</keyword>
<evidence type="ECO:0000313" key="2">
    <source>
        <dbReference type="Proteomes" id="UP000727490"/>
    </source>
</evidence>
<accession>A0A951M5T5</accession>
<reference evidence="1 2" key="1">
    <citation type="journal article" date="2020" name="Syst. Appl. Microbiol.">
        <title>Arthrospiribacter ruber gen. nov., sp. nov., a novel bacterium isolated from Arthrospira cultures.</title>
        <authorList>
            <person name="Waleron M."/>
            <person name="Misztak A."/>
            <person name="Waleron M.M."/>
            <person name="Furmaniak M."/>
            <person name="Mrozik A."/>
            <person name="Waleron K."/>
        </authorList>
    </citation>
    <scope>NUCLEOTIDE SEQUENCE [LARGE SCALE GENOMIC DNA]</scope>
    <source>
        <strain evidence="1 2">DPMB0001</strain>
    </source>
</reference>
<comment type="caution">
    <text evidence="1">The sequence shown here is derived from an EMBL/GenBank/DDBJ whole genome shotgun (WGS) entry which is preliminary data.</text>
</comment>
<name>A0A951M5T5_9BACT</name>
<dbReference type="EMBL" id="RPHB01000001">
    <property type="protein sequence ID" value="MBW3466211.1"/>
    <property type="molecule type" value="Genomic_DNA"/>
</dbReference>
<gene>
    <name evidence="1" type="ORF">EGN73_00065</name>
</gene>
<organism evidence="1 2">
    <name type="scientific">Arthrospiribacter ruber</name>
    <dbReference type="NCBI Taxonomy" id="2487934"/>
    <lineage>
        <taxon>Bacteria</taxon>
        <taxon>Pseudomonadati</taxon>
        <taxon>Bacteroidota</taxon>
        <taxon>Cytophagia</taxon>
        <taxon>Cytophagales</taxon>
        <taxon>Cyclobacteriaceae</taxon>
        <taxon>Arthrospiribacter</taxon>
    </lineage>
</organism>
<evidence type="ECO:0000313" key="1">
    <source>
        <dbReference type="EMBL" id="MBW3466211.1"/>
    </source>
</evidence>
<dbReference type="RefSeq" id="WP_219286010.1">
    <property type="nucleotide sequence ID" value="NZ_RPHB01000001.1"/>
</dbReference>
<sequence>MSNLFIKFSLIFFLFFGIVFQVKSQFSLDIETGLIFPGYNEVRIPSETGTTFDFSRDFDIQGLVVPLRIRPGYSFGKNHIFALYAPLTANYSGTPGFDIRLQDTNFDGSRALDGLYKFNSYRLTYRRDLIQDNKWILGVGFTAKIRDARVLLEDGDQRDFKDDLGFVPLLHLFASYNAGPFTAMIEGDGLAGGPGRAFDFFGGVRVPISNYFDVKAGYRILEGGADVAEVYNFALFNFASVGIVWGLK</sequence>
<dbReference type="AlphaFoldDB" id="A0A951M5T5"/>